<evidence type="ECO:0000256" key="1">
    <source>
        <dbReference type="SAM" id="MobiDB-lite"/>
    </source>
</evidence>
<gene>
    <name evidence="2" type="ORF">SA2016_1886</name>
</gene>
<evidence type="ECO:0000313" key="3">
    <source>
        <dbReference type="Proteomes" id="UP000070134"/>
    </source>
</evidence>
<keyword evidence="3" id="KW-1185">Reference proteome</keyword>
<evidence type="ECO:0000313" key="2">
    <source>
        <dbReference type="EMBL" id="AMM32560.1"/>
    </source>
</evidence>
<dbReference type="Proteomes" id="UP000070134">
    <property type="component" value="Chromosome"/>
</dbReference>
<organism evidence="2 3">
    <name type="scientific">Sinomonas atrocyanea</name>
    <dbReference type="NCBI Taxonomy" id="37927"/>
    <lineage>
        <taxon>Bacteria</taxon>
        <taxon>Bacillati</taxon>
        <taxon>Actinomycetota</taxon>
        <taxon>Actinomycetes</taxon>
        <taxon>Micrococcales</taxon>
        <taxon>Micrococcaceae</taxon>
        <taxon>Sinomonas</taxon>
    </lineage>
</organism>
<protein>
    <submittedName>
        <fullName evidence="2">Uncharacterized protein</fullName>
    </submittedName>
</protein>
<reference evidence="2 3" key="1">
    <citation type="submission" date="2016-02" db="EMBL/GenBank/DDBJ databases">
        <title>Complete genome of Sinomonas atrocyanea KCTC 3377.</title>
        <authorList>
            <person name="Kim K.M."/>
        </authorList>
    </citation>
    <scope>NUCLEOTIDE SEQUENCE [LARGE SCALE GENOMIC DNA]</scope>
    <source>
        <strain evidence="2 3">KCTC 3377</strain>
    </source>
</reference>
<name>A0A126ZZE5_9MICC</name>
<accession>A0A126ZZE5</accession>
<proteinExistence type="predicted"/>
<dbReference type="KEGG" id="satk:SA2016_1886"/>
<feature type="compositionally biased region" description="Basic and acidic residues" evidence="1">
    <location>
        <begin position="46"/>
        <end position="60"/>
    </location>
</feature>
<sequence length="60" mass="5898">MVGAAGNAVGARADDHDGGAPGPLRCDEPPEGLGTRCVERGGGVIEDEHGGLADDRTGEG</sequence>
<feature type="compositionally biased region" description="Low complexity" evidence="1">
    <location>
        <begin position="1"/>
        <end position="11"/>
    </location>
</feature>
<dbReference type="AlphaFoldDB" id="A0A126ZZE5"/>
<dbReference type="EMBL" id="CP014518">
    <property type="protein sequence ID" value="AMM32560.1"/>
    <property type="molecule type" value="Genomic_DNA"/>
</dbReference>
<feature type="region of interest" description="Disordered" evidence="1">
    <location>
        <begin position="1"/>
        <end position="60"/>
    </location>
</feature>